<sequence>MFKQSSEFRRSDKQISPTLLKSMRKSVENSLSSSVGRNPLSYCRNGLGWSVELLLLGGSKNKSLEHFVAFVRTTLLILESSLGAENEGVALGGIGFPVLLPMPLVGAV</sequence>
<organism evidence="1 2">
    <name type="scientific">Clitoria ternatea</name>
    <name type="common">Butterfly pea</name>
    <dbReference type="NCBI Taxonomy" id="43366"/>
    <lineage>
        <taxon>Eukaryota</taxon>
        <taxon>Viridiplantae</taxon>
        <taxon>Streptophyta</taxon>
        <taxon>Embryophyta</taxon>
        <taxon>Tracheophyta</taxon>
        <taxon>Spermatophyta</taxon>
        <taxon>Magnoliopsida</taxon>
        <taxon>eudicotyledons</taxon>
        <taxon>Gunneridae</taxon>
        <taxon>Pentapetalae</taxon>
        <taxon>rosids</taxon>
        <taxon>fabids</taxon>
        <taxon>Fabales</taxon>
        <taxon>Fabaceae</taxon>
        <taxon>Papilionoideae</taxon>
        <taxon>50 kb inversion clade</taxon>
        <taxon>NPAAA clade</taxon>
        <taxon>indigoferoid/millettioid clade</taxon>
        <taxon>Phaseoleae</taxon>
        <taxon>Clitoria</taxon>
    </lineage>
</organism>
<dbReference type="AlphaFoldDB" id="A0AAN9K2Q0"/>
<name>A0AAN9K2Q0_CLITE</name>
<accession>A0AAN9K2Q0</accession>
<proteinExistence type="predicted"/>
<reference evidence="1 2" key="1">
    <citation type="submission" date="2024-01" db="EMBL/GenBank/DDBJ databases">
        <title>The genomes of 5 underutilized Papilionoideae crops provide insights into root nodulation and disease resistance.</title>
        <authorList>
            <person name="Yuan L."/>
        </authorList>
    </citation>
    <scope>NUCLEOTIDE SEQUENCE [LARGE SCALE GENOMIC DNA]</scope>
    <source>
        <strain evidence="1">LY-2023</strain>
        <tissue evidence="1">Leaf</tissue>
    </source>
</reference>
<dbReference type="EMBL" id="JAYKXN010000002">
    <property type="protein sequence ID" value="KAK7309810.1"/>
    <property type="molecule type" value="Genomic_DNA"/>
</dbReference>
<evidence type="ECO:0000313" key="2">
    <source>
        <dbReference type="Proteomes" id="UP001359559"/>
    </source>
</evidence>
<protein>
    <submittedName>
        <fullName evidence="1">Uncharacterized protein</fullName>
    </submittedName>
</protein>
<gene>
    <name evidence="1" type="ORF">RJT34_06847</name>
</gene>
<keyword evidence="2" id="KW-1185">Reference proteome</keyword>
<comment type="caution">
    <text evidence="1">The sequence shown here is derived from an EMBL/GenBank/DDBJ whole genome shotgun (WGS) entry which is preliminary data.</text>
</comment>
<dbReference type="Proteomes" id="UP001359559">
    <property type="component" value="Unassembled WGS sequence"/>
</dbReference>
<evidence type="ECO:0000313" key="1">
    <source>
        <dbReference type="EMBL" id="KAK7309810.1"/>
    </source>
</evidence>